<evidence type="ECO:0000313" key="2">
    <source>
        <dbReference type="EMBL" id="GAA2723206.1"/>
    </source>
</evidence>
<protein>
    <submittedName>
        <fullName evidence="2">Uncharacterized protein</fullName>
    </submittedName>
</protein>
<feature type="region of interest" description="Disordered" evidence="1">
    <location>
        <begin position="1"/>
        <end position="67"/>
    </location>
</feature>
<accession>A0ABP6GGZ1</accession>
<organism evidence="2 3">
    <name type="scientific">Streptomyces luteosporeus</name>
    <dbReference type="NCBI Taxonomy" id="173856"/>
    <lineage>
        <taxon>Bacteria</taxon>
        <taxon>Bacillati</taxon>
        <taxon>Actinomycetota</taxon>
        <taxon>Actinomycetes</taxon>
        <taxon>Kitasatosporales</taxon>
        <taxon>Streptomycetaceae</taxon>
        <taxon>Streptomyces</taxon>
    </lineage>
</organism>
<gene>
    <name evidence="2" type="ORF">GCM10010315_50070</name>
</gene>
<sequence length="67" mass="7058">MARTQKTRNSGGVVRAVIGKKAKRTSGAGTAALPGTHAVWRAVPVRDGGPHPVHPAWLHAQTGRRES</sequence>
<dbReference type="Proteomes" id="UP001500886">
    <property type="component" value="Unassembled WGS sequence"/>
</dbReference>
<comment type="caution">
    <text evidence="2">The sequence shown here is derived from an EMBL/GenBank/DDBJ whole genome shotgun (WGS) entry which is preliminary data.</text>
</comment>
<name>A0ABP6GGZ1_9ACTN</name>
<keyword evidence="3" id="KW-1185">Reference proteome</keyword>
<evidence type="ECO:0000313" key="3">
    <source>
        <dbReference type="Proteomes" id="UP001500886"/>
    </source>
</evidence>
<reference evidence="3" key="1">
    <citation type="journal article" date="2019" name="Int. J. Syst. Evol. Microbiol.">
        <title>The Global Catalogue of Microorganisms (GCM) 10K type strain sequencing project: providing services to taxonomists for standard genome sequencing and annotation.</title>
        <authorList>
            <consortium name="The Broad Institute Genomics Platform"/>
            <consortium name="The Broad Institute Genome Sequencing Center for Infectious Disease"/>
            <person name="Wu L."/>
            <person name="Ma J."/>
        </authorList>
    </citation>
    <scope>NUCLEOTIDE SEQUENCE [LARGE SCALE GENOMIC DNA]</scope>
    <source>
        <strain evidence="3">JCM 4542</strain>
    </source>
</reference>
<evidence type="ECO:0000256" key="1">
    <source>
        <dbReference type="SAM" id="MobiDB-lite"/>
    </source>
</evidence>
<dbReference type="EMBL" id="BAAASL010000022">
    <property type="protein sequence ID" value="GAA2723206.1"/>
    <property type="molecule type" value="Genomic_DNA"/>
</dbReference>
<proteinExistence type="predicted"/>